<evidence type="ECO:0000313" key="2">
    <source>
        <dbReference type="EMBL" id="CDW91681.1"/>
    </source>
</evidence>
<feature type="region of interest" description="Disordered" evidence="1">
    <location>
        <begin position="228"/>
        <end position="247"/>
    </location>
</feature>
<organism evidence="2 3">
    <name type="scientific">Stylonychia lemnae</name>
    <name type="common">Ciliate</name>
    <dbReference type="NCBI Taxonomy" id="5949"/>
    <lineage>
        <taxon>Eukaryota</taxon>
        <taxon>Sar</taxon>
        <taxon>Alveolata</taxon>
        <taxon>Ciliophora</taxon>
        <taxon>Intramacronucleata</taxon>
        <taxon>Spirotrichea</taxon>
        <taxon>Stichotrichia</taxon>
        <taxon>Sporadotrichida</taxon>
        <taxon>Oxytrichidae</taxon>
        <taxon>Stylonychinae</taxon>
        <taxon>Stylonychia</taxon>
    </lineage>
</organism>
<feature type="compositionally biased region" description="Basic and acidic residues" evidence="1">
    <location>
        <begin position="71"/>
        <end position="85"/>
    </location>
</feature>
<sequence length="549" mass="63822">MGNSSVCIKQQIKPNSNNANMQLGISGIDQLSGSQRRTRSKKQSKDFIESQMNQEFLNQNENININILPLHQEKDSGTQRNHDASTKMTQNNDEIASQSNIKQGSSSRESGHSKLMMQSSTPKSLSIDKNTLQPDKLSSRKGDSYMSNRFLVPESINSAEIHESMLISDINMDISTSQRDNYNFIGYSQNNQQHFIADQDSLTKSYNQKVKEDTNYLAKQKMIYDNERIDNHSYDNQDENNKTSRKNSADNLYDLELRQSYAQLIEQQSSQYSQSKQKHKLSDQLDSFEPSEFVPIEYEDSDNEILNISVIELNDPQLIEDIVKKVNSIGGIRKIYYLFKHQRRELLQAKNNGEFDEEYIEMCELYLSEIEGQRQKNLNYVLRKLGNISKIQYSKNLNKIDKELQTLLGLNRRVKMPKNYDVEQAKELKLKMQENVLKLWKMHKNLLSDKLDMEKLLSILECYAEDLLYFEYDVEIEQLEKLIHRHQQLNTSRLISDSLSDSGNRLSVSYLLQHSDTLNSVGKMSLKMAVRMSIFTIHEEEVNEDDDYE</sequence>
<dbReference type="EMBL" id="CCKQ01019661">
    <property type="protein sequence ID" value="CDW91681.1"/>
    <property type="molecule type" value="Genomic_DNA"/>
</dbReference>
<dbReference type="OrthoDB" id="10667448at2759"/>
<evidence type="ECO:0000256" key="1">
    <source>
        <dbReference type="SAM" id="MobiDB-lite"/>
    </source>
</evidence>
<feature type="compositionally biased region" description="Polar residues" evidence="1">
    <location>
        <begin position="86"/>
        <end position="108"/>
    </location>
</feature>
<feature type="compositionally biased region" description="Polar residues" evidence="1">
    <location>
        <begin position="116"/>
        <end position="133"/>
    </location>
</feature>
<name>A0A078BBU6_STYLE</name>
<feature type="region of interest" description="Disordered" evidence="1">
    <location>
        <begin position="27"/>
        <end position="47"/>
    </location>
</feature>
<dbReference type="InParanoid" id="A0A078BBU6"/>
<evidence type="ECO:0000313" key="3">
    <source>
        <dbReference type="Proteomes" id="UP000039865"/>
    </source>
</evidence>
<feature type="compositionally biased region" description="Basic and acidic residues" evidence="1">
    <location>
        <begin position="228"/>
        <end position="242"/>
    </location>
</feature>
<reference evidence="2 3" key="1">
    <citation type="submission" date="2014-06" db="EMBL/GenBank/DDBJ databases">
        <authorList>
            <person name="Swart Estienne"/>
        </authorList>
    </citation>
    <scope>NUCLEOTIDE SEQUENCE [LARGE SCALE GENOMIC DNA]</scope>
    <source>
        <strain evidence="2 3">130c</strain>
    </source>
</reference>
<proteinExistence type="predicted"/>
<keyword evidence="3" id="KW-1185">Reference proteome</keyword>
<protein>
    <submittedName>
        <fullName evidence="2">Uncharacterized protein</fullName>
    </submittedName>
</protein>
<accession>A0A078BBU6</accession>
<dbReference type="Proteomes" id="UP000039865">
    <property type="component" value="Unassembled WGS sequence"/>
</dbReference>
<dbReference type="AlphaFoldDB" id="A0A078BBU6"/>
<feature type="region of interest" description="Disordered" evidence="1">
    <location>
        <begin position="71"/>
        <end position="143"/>
    </location>
</feature>
<gene>
    <name evidence="2" type="primary">Contig7946.g8481</name>
    <name evidence="2" type="ORF">STYLEM_20840</name>
</gene>